<feature type="compositionally biased region" description="Low complexity" evidence="1">
    <location>
        <begin position="97"/>
        <end position="111"/>
    </location>
</feature>
<comment type="caution">
    <text evidence="2">The sequence shown here is derived from an EMBL/GenBank/DDBJ whole genome shotgun (WGS) entry which is preliminary data.</text>
</comment>
<feature type="region of interest" description="Disordered" evidence="1">
    <location>
        <begin position="1"/>
        <end position="39"/>
    </location>
</feature>
<proteinExistence type="predicted"/>
<dbReference type="Proteomes" id="UP000738402">
    <property type="component" value="Unassembled WGS sequence"/>
</dbReference>
<dbReference type="Proteomes" id="UP000697297">
    <property type="component" value="Unassembled WGS sequence"/>
</dbReference>
<evidence type="ECO:0000313" key="3">
    <source>
        <dbReference type="EMBL" id="KAG7768018.1"/>
    </source>
</evidence>
<organism evidence="2 5">
    <name type="scientific">Ogataea haglerorum</name>
    <dbReference type="NCBI Taxonomy" id="1937702"/>
    <lineage>
        <taxon>Eukaryota</taxon>
        <taxon>Fungi</taxon>
        <taxon>Dikarya</taxon>
        <taxon>Ascomycota</taxon>
        <taxon>Saccharomycotina</taxon>
        <taxon>Pichiomycetes</taxon>
        <taxon>Pichiales</taxon>
        <taxon>Pichiaceae</taxon>
        <taxon>Ogataea</taxon>
    </lineage>
</organism>
<dbReference type="EMBL" id="JAHLUN010000002">
    <property type="protein sequence ID" value="KAG7768018.1"/>
    <property type="molecule type" value="Genomic_DNA"/>
</dbReference>
<name>A0AAN6D7W5_9ASCO</name>
<accession>A0AAN6D7W5</accession>
<feature type="region of interest" description="Disordered" evidence="1">
    <location>
        <begin position="89"/>
        <end position="142"/>
    </location>
</feature>
<evidence type="ECO:0000313" key="5">
    <source>
        <dbReference type="Proteomes" id="UP000738402"/>
    </source>
</evidence>
<evidence type="ECO:0000313" key="2">
    <source>
        <dbReference type="EMBL" id="KAG7728423.1"/>
    </source>
</evidence>
<sequence>MQGRREQMGQVPALRREPDQEKGRDPVLQRVQGRAFSGDQLRVPRHDVCGDCRGPPAALCARGVRGHVAGVEPDPVSGPAARAVVAGVQDTGGDQPAGGEDAADAETAPRGAAERGLRRGAKTAAAHGGGLRQDHAGGLRPGLQTERGFAKLYTDERHGPVGLRAAADHVRGVPAGGQDPPAAVGAAHEPRVDGDPVPGGPADGVAGHPGGDAAGGVHLLPGVHSRDELCVRGPRADGGAHRRRGEAVPVEKHRAVPAGDERGVEGQLERRAVGRLVLVELRLRPPLDAILDAQALEPGRKRDRGVVCCLVQLAVEGVLVVLLDLDDFGVVEVAGVRLHGLAARVDDGALDDPGRGDLAQKRLDPLGQPAGLHDELGLVETAFGVDVAVNCVDGEHVRRVRVRVPVEIRQRGGLEGVRERVGVVEIEHHPDE</sequence>
<reference evidence="2 4" key="1">
    <citation type="journal article" date="2021" name="G3 (Bethesda)">
        <title>Genomic diversity, chromosomal rearrangements, and interspecies hybridization in the ogataea polymorpha species complex.</title>
        <authorList>
            <person name="Hanson S.J."/>
            <person name="Cinneide E.O."/>
            <person name="Salzberg L.I."/>
            <person name="Wolfe K.H."/>
            <person name="McGowan J."/>
            <person name="Fitzpatrick D.A."/>
            <person name="Matlin K."/>
        </authorList>
    </citation>
    <scope>NUCLEOTIDE SEQUENCE</scope>
    <source>
        <strain evidence="3">81-436-3</strain>
        <strain evidence="2">83-405-1</strain>
    </source>
</reference>
<feature type="compositionally biased region" description="Basic and acidic residues" evidence="1">
    <location>
        <begin position="14"/>
        <end position="27"/>
    </location>
</feature>
<gene>
    <name evidence="2" type="ORF">KL933_001656</name>
    <name evidence="3" type="ORF">KL946_000836</name>
</gene>
<evidence type="ECO:0000256" key="1">
    <source>
        <dbReference type="SAM" id="MobiDB-lite"/>
    </source>
</evidence>
<evidence type="ECO:0000313" key="4">
    <source>
        <dbReference type="Proteomes" id="UP000697297"/>
    </source>
</evidence>
<keyword evidence="4" id="KW-1185">Reference proteome</keyword>
<dbReference type="EMBL" id="JAHLUH010000004">
    <property type="protein sequence ID" value="KAG7728423.1"/>
    <property type="molecule type" value="Genomic_DNA"/>
</dbReference>
<protein>
    <submittedName>
        <fullName evidence="2">Uncharacterized protein</fullName>
    </submittedName>
</protein>
<dbReference type="AlphaFoldDB" id="A0AAN6D7W5"/>